<name>A0A9E2NZI3_9SPIR</name>
<reference evidence="3" key="1">
    <citation type="journal article" date="2021" name="PeerJ">
        <title>Extensive microbial diversity within the chicken gut microbiome revealed by metagenomics and culture.</title>
        <authorList>
            <person name="Gilroy R."/>
            <person name="Ravi A."/>
            <person name="Getino M."/>
            <person name="Pursley I."/>
            <person name="Horton D.L."/>
            <person name="Alikhan N.F."/>
            <person name="Baker D."/>
            <person name="Gharbi K."/>
            <person name="Hall N."/>
            <person name="Watson M."/>
            <person name="Adriaenssens E.M."/>
            <person name="Foster-Nyarko E."/>
            <person name="Jarju S."/>
            <person name="Secka A."/>
            <person name="Antonio M."/>
            <person name="Oren A."/>
            <person name="Chaudhuri R.R."/>
            <person name="La Ragione R."/>
            <person name="Hildebrand F."/>
            <person name="Pallen M.J."/>
        </authorList>
    </citation>
    <scope>NUCLEOTIDE SEQUENCE</scope>
    <source>
        <strain evidence="3">Gambia15-2214</strain>
    </source>
</reference>
<comment type="caution">
    <text evidence="3">The sequence shown here is derived from an EMBL/GenBank/DDBJ whole genome shotgun (WGS) entry which is preliminary data.</text>
</comment>
<dbReference type="PANTHER" id="PTHR30501:SF2">
    <property type="entry name" value="UPF0597 PROTEIN YHAM"/>
    <property type="match status" value="1"/>
</dbReference>
<dbReference type="Pfam" id="PF03313">
    <property type="entry name" value="SDH_alpha"/>
    <property type="match status" value="1"/>
</dbReference>
<gene>
    <name evidence="3" type="ORF">IAA16_08960</name>
</gene>
<keyword evidence="3" id="KW-0456">Lyase</keyword>
<sequence length="427" mass="45771">MTETQTLYKNYEQILHEELLPAMGCTEPIAIAYGSAKAREILGELPLSVLIEASGNIIKNVKSVVVPNTQGLKGIEAATAAGVIAGDSSKILEVISQVSQEQRIEIQKYLSRKSITVKPADSDKVFDIIFTLQGANSKVVLRICDYHTNITYIEKDGIVLQEAGKILFDDYSQNLTDRSLLTVEKILQYINSGNLHNVEHLIRRQIEYNYTIAEEGISHNWGANIGKVLLHSCGNSVDIRARAMAAAGSDARMSGCELPVIIVSGSGNQGITACVPVVVYARHLQVSPEKEIQAVALSDLLTIHLKTGIGRLSAYCGAVSAACAAAAAIAWLQGGSYDEIAHTLVNSLAIASGIICDGAKPSCAAKIALAIEGGLLGYKMYKNGQEFYGGEGIVTKGVENTIKNIGRLGHEGMKETDKEIIRIMTGL</sequence>
<dbReference type="PIRSF" id="PIRSF006054">
    <property type="entry name" value="UCP006054"/>
    <property type="match status" value="1"/>
</dbReference>
<evidence type="ECO:0000259" key="2">
    <source>
        <dbReference type="Pfam" id="PF03313"/>
    </source>
</evidence>
<evidence type="ECO:0000256" key="1">
    <source>
        <dbReference type="HAMAP-Rule" id="MF_01845"/>
    </source>
</evidence>
<organism evidence="3 4">
    <name type="scientific">Candidatus Treponema excrementipullorum</name>
    <dbReference type="NCBI Taxonomy" id="2838768"/>
    <lineage>
        <taxon>Bacteria</taxon>
        <taxon>Pseudomonadati</taxon>
        <taxon>Spirochaetota</taxon>
        <taxon>Spirochaetia</taxon>
        <taxon>Spirochaetales</taxon>
        <taxon>Treponemataceae</taxon>
        <taxon>Treponema</taxon>
    </lineage>
</organism>
<dbReference type="GO" id="GO:0019450">
    <property type="term" value="P:L-cysteine catabolic process to pyruvate"/>
    <property type="evidence" value="ECO:0007669"/>
    <property type="project" value="TreeGrafter"/>
</dbReference>
<reference evidence="3" key="2">
    <citation type="submission" date="2021-04" db="EMBL/GenBank/DDBJ databases">
        <authorList>
            <person name="Gilroy R."/>
        </authorList>
    </citation>
    <scope>NUCLEOTIDE SEQUENCE</scope>
    <source>
        <strain evidence="3">Gambia15-2214</strain>
    </source>
</reference>
<feature type="domain" description="Serine dehydratase-like alpha subunit" evidence="2">
    <location>
        <begin position="194"/>
        <end position="421"/>
    </location>
</feature>
<dbReference type="GO" id="GO:0080146">
    <property type="term" value="F:L-cysteine desulfhydrase activity"/>
    <property type="evidence" value="ECO:0007669"/>
    <property type="project" value="TreeGrafter"/>
</dbReference>
<proteinExistence type="inferred from homology"/>
<protein>
    <recommendedName>
        <fullName evidence="1">UPF0597 protein IAA16_08960</fullName>
    </recommendedName>
</protein>
<dbReference type="PANTHER" id="PTHR30501">
    <property type="entry name" value="UPF0597 PROTEIN YHAM"/>
    <property type="match status" value="1"/>
</dbReference>
<accession>A0A9E2NZI3</accession>
<dbReference type="Proteomes" id="UP000823914">
    <property type="component" value="Unassembled WGS sequence"/>
</dbReference>
<comment type="similarity">
    <text evidence="1">Belongs to the UPF0597 family.</text>
</comment>
<evidence type="ECO:0000313" key="4">
    <source>
        <dbReference type="Proteomes" id="UP000823914"/>
    </source>
</evidence>
<dbReference type="AlphaFoldDB" id="A0A9E2NZI3"/>
<dbReference type="InterPro" id="IPR021144">
    <property type="entry name" value="UPF0597"/>
</dbReference>
<evidence type="ECO:0000313" key="3">
    <source>
        <dbReference type="EMBL" id="MBU3850682.1"/>
    </source>
</evidence>
<dbReference type="EMBL" id="JAHLFV010000207">
    <property type="protein sequence ID" value="MBU3850682.1"/>
    <property type="molecule type" value="Genomic_DNA"/>
</dbReference>
<dbReference type="HAMAP" id="MF_01845">
    <property type="entry name" value="UPF0597"/>
    <property type="match status" value="1"/>
</dbReference>
<dbReference type="InterPro" id="IPR005130">
    <property type="entry name" value="Ser_deHydtase-like_asu"/>
</dbReference>